<dbReference type="Proteomes" id="UP001163328">
    <property type="component" value="Chromosome"/>
</dbReference>
<feature type="transmembrane region" description="Helical" evidence="1">
    <location>
        <begin position="29"/>
        <end position="52"/>
    </location>
</feature>
<dbReference type="EMBL" id="CP081495">
    <property type="protein sequence ID" value="UYW01677.1"/>
    <property type="molecule type" value="Genomic_DNA"/>
</dbReference>
<accession>A0ABY6M1J7</accession>
<protein>
    <submittedName>
        <fullName evidence="2">GlsB/YeaQ/YmgE family stress response membrane protein</fullName>
    </submittedName>
</protein>
<keyword evidence="1" id="KW-0812">Transmembrane</keyword>
<keyword evidence="1" id="KW-0472">Membrane</keyword>
<proteinExistence type="predicted"/>
<evidence type="ECO:0000256" key="1">
    <source>
        <dbReference type="SAM" id="Phobius"/>
    </source>
</evidence>
<organism evidence="2 3">
    <name type="scientific">Flavobacterium agricola</name>
    <dbReference type="NCBI Taxonomy" id="2870839"/>
    <lineage>
        <taxon>Bacteria</taxon>
        <taxon>Pseudomonadati</taxon>
        <taxon>Bacteroidota</taxon>
        <taxon>Flavobacteriia</taxon>
        <taxon>Flavobacteriales</taxon>
        <taxon>Flavobacteriaceae</taxon>
        <taxon>Flavobacterium</taxon>
    </lineage>
</organism>
<keyword evidence="1" id="KW-1133">Transmembrane helix</keyword>
<feature type="transmembrane region" description="Helical" evidence="1">
    <location>
        <begin position="58"/>
        <end position="79"/>
    </location>
</feature>
<feature type="transmembrane region" description="Helical" evidence="1">
    <location>
        <begin position="6"/>
        <end position="22"/>
    </location>
</feature>
<reference evidence="2" key="1">
    <citation type="submission" date="2021-08" db="EMBL/GenBank/DDBJ databases">
        <title>Flavobacterium sp. strain CC-SYL302.</title>
        <authorList>
            <person name="Lin S.-Y."/>
            <person name="Lee T.-H."/>
            <person name="Young C.-C."/>
        </authorList>
    </citation>
    <scope>NUCLEOTIDE SEQUENCE</scope>
    <source>
        <strain evidence="2">CC-SYL302</strain>
    </source>
</reference>
<evidence type="ECO:0000313" key="3">
    <source>
        <dbReference type="Proteomes" id="UP001163328"/>
    </source>
</evidence>
<name>A0ABY6M1J7_9FLAO</name>
<dbReference type="RefSeq" id="WP_264434149.1">
    <property type="nucleotide sequence ID" value="NZ_CP081495.1"/>
</dbReference>
<keyword evidence="3" id="KW-1185">Reference proteome</keyword>
<evidence type="ECO:0000313" key="2">
    <source>
        <dbReference type="EMBL" id="UYW01677.1"/>
    </source>
</evidence>
<gene>
    <name evidence="2" type="ORF">K5I29_01760</name>
</gene>
<sequence length="84" mass="8987">MNIIYLITIGIVSGLLAHYCFIKSGLGLLANIIIGLLASIFGFGILAVLFQLSFFCDGYTASFLSFVSALTILSFSNIISRSIS</sequence>